<protein>
    <submittedName>
        <fullName evidence="1">Uncharacterized protein</fullName>
    </submittedName>
</protein>
<name>A0A8S8XI57_9PROT</name>
<evidence type="ECO:0000313" key="2">
    <source>
        <dbReference type="Proteomes" id="UP000681075"/>
    </source>
</evidence>
<comment type="caution">
    <text evidence="1">The sequence shown here is derived from an EMBL/GenBank/DDBJ whole genome shotgun (WGS) entry which is preliminary data.</text>
</comment>
<dbReference type="AlphaFoldDB" id="A0A8S8XI57"/>
<dbReference type="EMBL" id="BOPV01000001">
    <property type="protein sequence ID" value="GIL40895.1"/>
    <property type="molecule type" value="Genomic_DNA"/>
</dbReference>
<reference evidence="1" key="1">
    <citation type="submission" date="2021-02" db="EMBL/GenBank/DDBJ databases">
        <title>Genome sequence of Rhodospirillales sp. strain TMPK1 isolated from soil.</title>
        <authorList>
            <person name="Nakai R."/>
            <person name="Kusada H."/>
            <person name="Tamaki H."/>
        </authorList>
    </citation>
    <scope>NUCLEOTIDE SEQUENCE</scope>
    <source>
        <strain evidence="1">TMPK1</strain>
    </source>
</reference>
<dbReference type="RefSeq" id="WP_420244141.1">
    <property type="nucleotide sequence ID" value="NZ_BOPV01000001.1"/>
</dbReference>
<dbReference type="Proteomes" id="UP000681075">
    <property type="component" value="Unassembled WGS sequence"/>
</dbReference>
<evidence type="ECO:0000313" key="1">
    <source>
        <dbReference type="EMBL" id="GIL40895.1"/>
    </source>
</evidence>
<sequence>MDQALQFTLSSGSSRVLDCAAAYNRAHAFDPAAPTPFQLRVFNHAVLIKDTPPPGTVFPDNASGRLPPVCTKLYLPFDPNQPTDGGRTIVYGTAAFRTALGELVDLKERSDAFAADSKVLRIFDKLPTLAPFLLRDRFEMEKIPVGKGYFDVSDAEWESIGNFIRGQFEKIFAAVFPAKSDEAKAKLDRLLAVLWHLSDRPALEELADAFQLDRATCDESFYAWKGVLYFQHEHARDRARMMEFITWLQGLRKYEDAPGQRERQGVQAVAGHLHTFCFETLRDIDKRFATYQGAFNDLFGGAGDPRGFMNFLRDASGHFQELGIGIAKLQHLVEISDRTTAKIFRRRPQVTTLIPLLRTMADLTLQQTPA</sequence>
<organism evidence="1 2">
    <name type="scientific">Roseiterribacter gracilis</name>
    <dbReference type="NCBI Taxonomy" id="2812848"/>
    <lineage>
        <taxon>Bacteria</taxon>
        <taxon>Pseudomonadati</taxon>
        <taxon>Pseudomonadota</taxon>
        <taxon>Alphaproteobacteria</taxon>
        <taxon>Rhodospirillales</taxon>
        <taxon>Roseiterribacteraceae</taxon>
        <taxon>Roseiterribacter</taxon>
    </lineage>
</organism>
<gene>
    <name evidence="1" type="ORF">TMPK1_31320</name>
</gene>
<proteinExistence type="predicted"/>
<keyword evidence="2" id="KW-1185">Reference proteome</keyword>
<accession>A0A8S8XI57</accession>